<organism evidence="2">
    <name type="scientific">Linguatula serrata</name>
    <dbReference type="NCBI Taxonomy" id="646052"/>
    <lineage>
        <taxon>Eukaryota</taxon>
        <taxon>Metazoa</taxon>
        <taxon>Ecdysozoa</taxon>
        <taxon>Arthropoda</taxon>
        <taxon>Crustacea</taxon>
        <taxon>Oligostraca</taxon>
        <taxon>Ichthyostraca</taxon>
        <taxon>Pentastomida</taxon>
        <taxon>Porocephalida</taxon>
        <taxon>Linguatulidae</taxon>
        <taxon>Linguatula</taxon>
    </lineage>
</organism>
<dbReference type="AlphaFoldDB" id="A0A385UM75"/>
<dbReference type="EMBL" id="MG951756">
    <property type="protein sequence ID" value="AYB71157.1"/>
    <property type="molecule type" value="Genomic_DNA"/>
</dbReference>
<proteinExistence type="predicted"/>
<dbReference type="GeneID" id="38089162"/>
<keyword evidence="2" id="KW-0496">Mitochondrion</keyword>
<sequence>MPHIMPLKCLFIFLLINLLIQPLLTLLFLSIPLIQLHHTNPLPPNQCKW</sequence>
<dbReference type="CTD" id="4509"/>
<keyword evidence="1" id="KW-0812">Transmembrane</keyword>
<geneLocation type="mitochondrion" evidence="2"/>
<name>A0A385UM75_9CRUS</name>
<protein>
    <submittedName>
        <fullName evidence="2">ATP synthase F0 subunit 8</fullName>
    </submittedName>
</protein>
<dbReference type="RefSeq" id="YP_009515454.1">
    <property type="nucleotide sequence ID" value="NC_039399.1"/>
</dbReference>
<evidence type="ECO:0000313" key="2">
    <source>
        <dbReference type="EMBL" id="AYB71157.1"/>
    </source>
</evidence>
<keyword evidence="1" id="KW-1133">Transmembrane helix</keyword>
<evidence type="ECO:0000256" key="1">
    <source>
        <dbReference type="SAM" id="Phobius"/>
    </source>
</evidence>
<feature type="transmembrane region" description="Helical" evidence="1">
    <location>
        <begin position="12"/>
        <end position="34"/>
    </location>
</feature>
<keyword evidence="1" id="KW-0472">Membrane</keyword>
<gene>
    <name evidence="2" type="primary">ATP8</name>
</gene>
<reference evidence="2" key="1">
    <citation type="journal article" date="2018" name="Mitochondrial DNA Part B Resour">
        <title>The complete mitochondrial genome of Linguatula serrata (tongue worm) isolated from a dog and phylogenetic analysis.</title>
        <authorList>
            <person name="Naude T."/>
            <person name="Pant S."/>
            <person name="Tavassoli M."/>
            <person name="Sarker S."/>
            <person name="Ghorashi S.A."/>
        </authorList>
    </citation>
    <scope>NUCLEOTIDE SEQUENCE</scope>
</reference>
<accession>A0A385UM75</accession>